<gene>
    <name evidence="10" type="ORF">BSTOLATCC_MIC17580</name>
</gene>
<dbReference type="EMBL" id="CAJZBQ010000017">
    <property type="protein sequence ID" value="CAG9316953.1"/>
    <property type="molecule type" value="Genomic_DNA"/>
</dbReference>
<dbReference type="InterPro" id="IPR020846">
    <property type="entry name" value="MFS_dom"/>
</dbReference>
<evidence type="ECO:0000256" key="6">
    <source>
        <dbReference type="ARBA" id="ARBA00022989"/>
    </source>
</evidence>
<comment type="subcellular location">
    <subcellularLocation>
        <location evidence="1">Membrane</location>
        <topology evidence="1">Multi-pass membrane protein</topology>
    </subcellularLocation>
</comment>
<accession>A0AAU9IR38</accession>
<dbReference type="GO" id="GO:0022857">
    <property type="term" value="F:transmembrane transporter activity"/>
    <property type="evidence" value="ECO:0007669"/>
    <property type="project" value="InterPro"/>
</dbReference>
<name>A0AAU9IR38_9CILI</name>
<dbReference type="PANTHER" id="PTHR43184:SF12">
    <property type="entry name" value="SUGAR PHOSPHATE EXCHANGER 3"/>
    <property type="match status" value="1"/>
</dbReference>
<feature type="transmembrane region" description="Helical" evidence="8">
    <location>
        <begin position="364"/>
        <end position="389"/>
    </location>
</feature>
<keyword evidence="11" id="KW-1185">Reference proteome</keyword>
<feature type="transmembrane region" description="Helical" evidence="8">
    <location>
        <begin position="233"/>
        <end position="256"/>
    </location>
</feature>
<keyword evidence="6 8" id="KW-1133">Transmembrane helix</keyword>
<dbReference type="Pfam" id="PF07690">
    <property type="entry name" value="MFS_1"/>
    <property type="match status" value="1"/>
</dbReference>
<sequence>MNYSNMLCQRIWIFTVTYLAIASRHTALQSWAMCKPLIGESLDMNSTWLGAMDFTFLLCYAIGNFVSGTLGDNTSLSAITSVGIGLGGLVYLINALLGAVSFSNPLVFAILFGLQGTFQSSAWPATVAIMGNWFPKSSTGKIVGLWSSNSSAGHLIGAQMAAALIYYGVRWEITVSISAIFMIIVGLLFWFFGKDKPDSSVTEMLLIKKQSESRFSTDKKGISFWKAWLLPGVINYSLCYACVKTLNYAILMWLPYYLFDSYDMNSEYVGIMANIYDIASLIGAFGFGWVTDKLGSRGPTLFLIMFLTIPTIWCFYAVPYDAWWLFFILSFILGAFAGTAGHLITSAVAIDIGKHEDLDKSEEALSTVAGIIDGTGGLGAAAGQILIGYLASIDWMYSFIFMVITSILSAILLMPIAYKDLVHKNQSDGNDKTDIKLE</sequence>
<dbReference type="PROSITE" id="PS50850">
    <property type="entry name" value="MFS"/>
    <property type="match status" value="1"/>
</dbReference>
<feature type="transmembrane region" description="Helical" evidence="8">
    <location>
        <begin position="395"/>
        <end position="418"/>
    </location>
</feature>
<evidence type="ECO:0000256" key="2">
    <source>
        <dbReference type="ARBA" id="ARBA00009598"/>
    </source>
</evidence>
<dbReference type="GO" id="GO:0005789">
    <property type="term" value="C:endoplasmic reticulum membrane"/>
    <property type="evidence" value="ECO:0007669"/>
    <property type="project" value="TreeGrafter"/>
</dbReference>
<evidence type="ECO:0000256" key="4">
    <source>
        <dbReference type="ARBA" id="ARBA00022597"/>
    </source>
</evidence>
<feature type="transmembrane region" description="Helical" evidence="8">
    <location>
        <begin position="268"/>
        <end position="289"/>
    </location>
</feature>
<evidence type="ECO:0000313" key="10">
    <source>
        <dbReference type="EMBL" id="CAG9316953.1"/>
    </source>
</evidence>
<dbReference type="Gene3D" id="1.20.1250.20">
    <property type="entry name" value="MFS general substrate transporter like domains"/>
    <property type="match status" value="2"/>
</dbReference>
<dbReference type="Proteomes" id="UP001162131">
    <property type="component" value="Unassembled WGS sequence"/>
</dbReference>
<dbReference type="AlphaFoldDB" id="A0AAU9IR38"/>
<keyword evidence="7 8" id="KW-0472">Membrane</keyword>
<proteinExistence type="inferred from homology"/>
<keyword evidence="5 8" id="KW-0812">Transmembrane</keyword>
<evidence type="ECO:0000256" key="1">
    <source>
        <dbReference type="ARBA" id="ARBA00004141"/>
    </source>
</evidence>
<keyword evidence="4" id="KW-0762">Sugar transport</keyword>
<protein>
    <recommendedName>
        <fullName evidence="9">Major facilitator superfamily (MFS) profile domain-containing protein</fullName>
    </recommendedName>
</protein>
<evidence type="ECO:0000313" key="11">
    <source>
        <dbReference type="Proteomes" id="UP001162131"/>
    </source>
</evidence>
<keyword evidence="3" id="KW-0813">Transport</keyword>
<evidence type="ECO:0000259" key="9">
    <source>
        <dbReference type="PROSITE" id="PS50850"/>
    </source>
</evidence>
<dbReference type="PIRSF" id="PIRSF002808">
    <property type="entry name" value="Hexose_phosphate_transp"/>
    <property type="match status" value="1"/>
</dbReference>
<dbReference type="InterPro" id="IPR000849">
    <property type="entry name" value="Sugar_P_transporter"/>
</dbReference>
<feature type="transmembrane region" description="Helical" evidence="8">
    <location>
        <begin position="173"/>
        <end position="192"/>
    </location>
</feature>
<evidence type="ECO:0000256" key="5">
    <source>
        <dbReference type="ARBA" id="ARBA00022692"/>
    </source>
</evidence>
<dbReference type="InterPro" id="IPR036259">
    <property type="entry name" value="MFS_trans_sf"/>
</dbReference>
<organism evidence="10 11">
    <name type="scientific">Blepharisma stoltei</name>
    <dbReference type="NCBI Taxonomy" id="1481888"/>
    <lineage>
        <taxon>Eukaryota</taxon>
        <taxon>Sar</taxon>
        <taxon>Alveolata</taxon>
        <taxon>Ciliophora</taxon>
        <taxon>Postciliodesmatophora</taxon>
        <taxon>Heterotrichea</taxon>
        <taxon>Heterotrichida</taxon>
        <taxon>Blepharismidae</taxon>
        <taxon>Blepharisma</taxon>
    </lineage>
</organism>
<evidence type="ECO:0000256" key="8">
    <source>
        <dbReference type="SAM" id="Phobius"/>
    </source>
</evidence>
<feature type="domain" description="Major facilitator superfamily (MFS) profile" evidence="9">
    <location>
        <begin position="1"/>
        <end position="421"/>
    </location>
</feature>
<feature type="transmembrane region" description="Helical" evidence="8">
    <location>
        <begin position="301"/>
        <end position="318"/>
    </location>
</feature>
<feature type="transmembrane region" description="Helical" evidence="8">
    <location>
        <begin position="324"/>
        <end position="352"/>
    </location>
</feature>
<dbReference type="SUPFAM" id="SSF103473">
    <property type="entry name" value="MFS general substrate transporter"/>
    <property type="match status" value="1"/>
</dbReference>
<dbReference type="InterPro" id="IPR011701">
    <property type="entry name" value="MFS"/>
</dbReference>
<feature type="transmembrane region" description="Helical" evidence="8">
    <location>
        <begin position="78"/>
        <end position="100"/>
    </location>
</feature>
<dbReference type="PANTHER" id="PTHR43184">
    <property type="entry name" value="MAJOR FACILITATOR SUPERFAMILY TRANSPORTER 16, ISOFORM B"/>
    <property type="match status" value="1"/>
</dbReference>
<evidence type="ECO:0000256" key="7">
    <source>
        <dbReference type="ARBA" id="ARBA00023136"/>
    </source>
</evidence>
<comment type="similarity">
    <text evidence="2">Belongs to the major facilitator superfamily. Organophosphate:Pi antiporter (OPA) (TC 2.A.1.4) family.</text>
</comment>
<reference evidence="10" key="1">
    <citation type="submission" date="2021-09" db="EMBL/GenBank/DDBJ databases">
        <authorList>
            <consortium name="AG Swart"/>
            <person name="Singh M."/>
            <person name="Singh A."/>
            <person name="Seah K."/>
            <person name="Emmerich C."/>
        </authorList>
    </citation>
    <scope>NUCLEOTIDE SEQUENCE</scope>
    <source>
        <strain evidence="10">ATCC30299</strain>
    </source>
</reference>
<feature type="transmembrane region" description="Helical" evidence="8">
    <location>
        <begin position="48"/>
        <end position="66"/>
    </location>
</feature>
<comment type="caution">
    <text evidence="10">The sequence shown here is derived from an EMBL/GenBank/DDBJ whole genome shotgun (WGS) entry which is preliminary data.</text>
</comment>
<evidence type="ECO:0000256" key="3">
    <source>
        <dbReference type="ARBA" id="ARBA00022448"/>
    </source>
</evidence>